<gene>
    <name evidence="1" type="ORF">RIL96_00205</name>
</gene>
<accession>A0ABU2DNA7</accession>
<evidence type="ECO:0000313" key="2">
    <source>
        <dbReference type="Proteomes" id="UP001251870"/>
    </source>
</evidence>
<keyword evidence="2" id="KW-1185">Reference proteome</keyword>
<comment type="caution">
    <text evidence="1">The sequence shown here is derived from an EMBL/GenBank/DDBJ whole genome shotgun (WGS) entry which is preliminary data.</text>
</comment>
<dbReference type="RefSeq" id="WP_310546983.1">
    <property type="nucleotide sequence ID" value="NZ_JAVKGR010000001.1"/>
</dbReference>
<protein>
    <submittedName>
        <fullName evidence="1">Uncharacterized protein</fullName>
    </submittedName>
</protein>
<dbReference type="EMBL" id="JAVKGR010000001">
    <property type="protein sequence ID" value="MDR8017988.1"/>
    <property type="molecule type" value="Genomic_DNA"/>
</dbReference>
<name>A0ABU2DNA7_9MICC</name>
<sequence>MTTLPQTSDNGPSPVLTPVLTPVLIPTLTPVLTQVQAPGSDASRLLSR</sequence>
<organism evidence="1 2">
    <name type="scientific">Nesterenkonia aerolata</name>
    <dbReference type="NCBI Taxonomy" id="3074079"/>
    <lineage>
        <taxon>Bacteria</taxon>
        <taxon>Bacillati</taxon>
        <taxon>Actinomycetota</taxon>
        <taxon>Actinomycetes</taxon>
        <taxon>Micrococcales</taxon>
        <taxon>Micrococcaceae</taxon>
        <taxon>Nesterenkonia</taxon>
    </lineage>
</organism>
<dbReference type="Proteomes" id="UP001251870">
    <property type="component" value="Unassembled WGS sequence"/>
</dbReference>
<proteinExistence type="predicted"/>
<evidence type="ECO:0000313" key="1">
    <source>
        <dbReference type="EMBL" id="MDR8017988.1"/>
    </source>
</evidence>
<reference evidence="1 2" key="1">
    <citation type="submission" date="2023-09" db="EMBL/GenBank/DDBJ databases">
        <title>Description of three actinobacteria isolated from air of manufacturing shop in a pharmaceutical factory.</title>
        <authorList>
            <person name="Zhang D.-F."/>
        </authorList>
    </citation>
    <scope>NUCLEOTIDE SEQUENCE [LARGE SCALE GENOMIC DNA]</scope>
    <source>
        <strain evidence="1 2">LY-0111</strain>
    </source>
</reference>